<keyword evidence="3" id="KW-1185">Reference proteome</keyword>
<evidence type="ECO:0000313" key="3">
    <source>
        <dbReference type="Proteomes" id="UP000683925"/>
    </source>
</evidence>
<reference evidence="2" key="1">
    <citation type="submission" date="2021-01" db="EMBL/GenBank/DDBJ databases">
        <authorList>
            <consortium name="Genoscope - CEA"/>
            <person name="William W."/>
        </authorList>
    </citation>
    <scope>NUCLEOTIDE SEQUENCE</scope>
</reference>
<dbReference type="AlphaFoldDB" id="A0A8S1TYI7"/>
<evidence type="ECO:0008006" key="4">
    <source>
        <dbReference type="Google" id="ProtNLM"/>
    </source>
</evidence>
<comment type="caution">
    <text evidence="2">The sequence shown here is derived from an EMBL/GenBank/DDBJ whole genome shotgun (WGS) entry which is preliminary data.</text>
</comment>
<keyword evidence="1" id="KW-0472">Membrane</keyword>
<keyword evidence="1" id="KW-0812">Transmembrane</keyword>
<dbReference type="OMA" id="EEDLMVM"/>
<sequence length="295" mass="34198">MGSTLSKKQKSGLILFCVGTGLLIGGLYYYDKFNKKPKPQTQQENSDADTQVQISNLQKDSVQDEESLLQKAARQVKIEFQGNLLTMNTIIQIFQRALDLTKPEYRQITLDNRKQRREAKAKSNNQLYQQMVLDYNEQVENLIEKKQIELCQYLQISEEVLQESVMSLMEGGQIQQFFMIQATLRQQIKESIPSKITLSVDDLKKVISYQIQILTKKPKVLVQMIQTLSANQETQQLIPMAINTILGDYCYEEFQLEEEDLMVMMQNQNNFTDQTIQNLLQQLEEVMYQLMGPIS</sequence>
<dbReference type="OrthoDB" id="306895at2759"/>
<proteinExistence type="predicted"/>
<organism evidence="2 3">
    <name type="scientific">Paramecium octaurelia</name>
    <dbReference type="NCBI Taxonomy" id="43137"/>
    <lineage>
        <taxon>Eukaryota</taxon>
        <taxon>Sar</taxon>
        <taxon>Alveolata</taxon>
        <taxon>Ciliophora</taxon>
        <taxon>Intramacronucleata</taxon>
        <taxon>Oligohymenophorea</taxon>
        <taxon>Peniculida</taxon>
        <taxon>Parameciidae</taxon>
        <taxon>Paramecium</taxon>
    </lineage>
</organism>
<evidence type="ECO:0000256" key="1">
    <source>
        <dbReference type="SAM" id="Phobius"/>
    </source>
</evidence>
<keyword evidence="1" id="KW-1133">Transmembrane helix</keyword>
<protein>
    <recommendedName>
        <fullName evidence="4">Transmembrane protein</fullName>
    </recommendedName>
</protein>
<name>A0A8S1TYI7_PAROT</name>
<evidence type="ECO:0000313" key="2">
    <source>
        <dbReference type="EMBL" id="CAD8156793.1"/>
    </source>
</evidence>
<dbReference type="Proteomes" id="UP000683925">
    <property type="component" value="Unassembled WGS sequence"/>
</dbReference>
<feature type="transmembrane region" description="Helical" evidence="1">
    <location>
        <begin position="12"/>
        <end position="30"/>
    </location>
</feature>
<dbReference type="EMBL" id="CAJJDP010000032">
    <property type="protein sequence ID" value="CAD8156793.1"/>
    <property type="molecule type" value="Genomic_DNA"/>
</dbReference>
<gene>
    <name evidence="2" type="ORF">POCTA_138.1.T0320301</name>
</gene>
<accession>A0A8S1TYI7</accession>